<organism evidence="2 3">
    <name type="scientific">Gordonia jinhuaensis</name>
    <dbReference type="NCBI Taxonomy" id="1517702"/>
    <lineage>
        <taxon>Bacteria</taxon>
        <taxon>Bacillati</taxon>
        <taxon>Actinomycetota</taxon>
        <taxon>Actinomycetes</taxon>
        <taxon>Mycobacteriales</taxon>
        <taxon>Gordoniaceae</taxon>
        <taxon>Gordonia</taxon>
    </lineage>
</organism>
<feature type="compositionally biased region" description="Low complexity" evidence="1">
    <location>
        <begin position="115"/>
        <end position="124"/>
    </location>
</feature>
<evidence type="ECO:0000313" key="2">
    <source>
        <dbReference type="EMBL" id="GGB22284.1"/>
    </source>
</evidence>
<accession>A0A916SXV5</accession>
<feature type="region of interest" description="Disordered" evidence="1">
    <location>
        <begin position="111"/>
        <end position="194"/>
    </location>
</feature>
<comment type="caution">
    <text evidence="2">The sequence shown here is derived from an EMBL/GenBank/DDBJ whole genome shotgun (WGS) entry which is preliminary data.</text>
</comment>
<evidence type="ECO:0000256" key="1">
    <source>
        <dbReference type="SAM" id="MobiDB-lite"/>
    </source>
</evidence>
<dbReference type="AlphaFoldDB" id="A0A916SXV5"/>
<evidence type="ECO:0008006" key="4">
    <source>
        <dbReference type="Google" id="ProtNLM"/>
    </source>
</evidence>
<reference evidence="2" key="2">
    <citation type="submission" date="2020-09" db="EMBL/GenBank/DDBJ databases">
        <authorList>
            <person name="Sun Q."/>
            <person name="Zhou Y."/>
        </authorList>
    </citation>
    <scope>NUCLEOTIDE SEQUENCE</scope>
    <source>
        <strain evidence="2">CGMCC 1.12827</strain>
    </source>
</reference>
<gene>
    <name evidence="2" type="ORF">GCM10011489_08080</name>
</gene>
<reference evidence="2" key="1">
    <citation type="journal article" date="2014" name="Int. J. Syst. Evol. Microbiol.">
        <title>Complete genome sequence of Corynebacterium casei LMG S-19264T (=DSM 44701T), isolated from a smear-ripened cheese.</title>
        <authorList>
            <consortium name="US DOE Joint Genome Institute (JGI-PGF)"/>
            <person name="Walter F."/>
            <person name="Albersmeier A."/>
            <person name="Kalinowski J."/>
            <person name="Ruckert C."/>
        </authorList>
    </citation>
    <scope>NUCLEOTIDE SEQUENCE</scope>
    <source>
        <strain evidence="2">CGMCC 1.12827</strain>
    </source>
</reference>
<dbReference type="RefSeq" id="WP_188585306.1">
    <property type="nucleotide sequence ID" value="NZ_BMGC01000004.1"/>
</dbReference>
<keyword evidence="3" id="KW-1185">Reference proteome</keyword>
<feature type="compositionally biased region" description="Acidic residues" evidence="1">
    <location>
        <begin position="150"/>
        <end position="159"/>
    </location>
</feature>
<name>A0A916SXV5_9ACTN</name>
<feature type="compositionally biased region" description="Basic and acidic residues" evidence="1">
    <location>
        <begin position="131"/>
        <end position="140"/>
    </location>
</feature>
<protein>
    <recommendedName>
        <fullName evidence="4">Immunity repressor</fullName>
    </recommendedName>
</protein>
<dbReference type="Proteomes" id="UP000621454">
    <property type="component" value="Unassembled WGS sequence"/>
</dbReference>
<proteinExistence type="predicted"/>
<dbReference type="EMBL" id="BMGC01000004">
    <property type="protein sequence ID" value="GGB22284.1"/>
    <property type="molecule type" value="Genomic_DNA"/>
</dbReference>
<sequence>MSDPNLPAEQWRALFDAKGIEFGYRPLATRAGMNHTRVRRVLRGEGTTEDAIRQVATALGTSPARVHELRGEPAVEHQPFTLPDDAGKLNDREREVIRAMVRVLLDARDRHADQPADTAPPAQQGTSSSPSKDEKTDAGDPRVTPLPVAYEDEDEDDQDLAARDAGGISEGEQTRRDMDQQGEAPDPEGPEDGA</sequence>
<feature type="compositionally biased region" description="Acidic residues" evidence="1">
    <location>
        <begin position="185"/>
        <end position="194"/>
    </location>
</feature>
<evidence type="ECO:0000313" key="3">
    <source>
        <dbReference type="Proteomes" id="UP000621454"/>
    </source>
</evidence>